<feature type="transmembrane region" description="Helical" evidence="5">
    <location>
        <begin position="41"/>
        <end position="57"/>
    </location>
</feature>
<feature type="signal peptide" evidence="6">
    <location>
        <begin position="1"/>
        <end position="19"/>
    </location>
</feature>
<dbReference type="Proteomes" id="UP000515908">
    <property type="component" value="Chromosome 27"/>
</dbReference>
<dbReference type="PANTHER" id="PTHR22950:SF349">
    <property type="entry name" value="AMINO ACID TRANSPORTER TRANSMEMBRANE DOMAIN-CONTAINING PROTEIN"/>
    <property type="match status" value="1"/>
</dbReference>
<accession>A0A7G2CUL3</accession>
<dbReference type="InterPro" id="IPR013057">
    <property type="entry name" value="AA_transpt_TM"/>
</dbReference>
<comment type="subcellular location">
    <subcellularLocation>
        <location evidence="1">Membrane</location>
        <topology evidence="1">Multi-pass membrane protein</topology>
    </subcellularLocation>
</comment>
<keyword evidence="6" id="KW-0732">Signal</keyword>
<dbReference type="AlphaFoldDB" id="A0A7G2CUL3"/>
<protein>
    <submittedName>
        <fullName evidence="8">Transmembrane amino acid transporter protein, putative</fullName>
    </submittedName>
</protein>
<keyword evidence="4 5" id="KW-0472">Membrane</keyword>
<dbReference type="PANTHER" id="PTHR22950">
    <property type="entry name" value="AMINO ACID TRANSPORTER"/>
    <property type="match status" value="1"/>
</dbReference>
<dbReference type="GO" id="GO:0005774">
    <property type="term" value="C:vacuolar membrane"/>
    <property type="evidence" value="ECO:0007669"/>
    <property type="project" value="TreeGrafter"/>
</dbReference>
<feature type="domain" description="Amino acid transporter transmembrane" evidence="7">
    <location>
        <begin position="7"/>
        <end position="274"/>
    </location>
</feature>
<evidence type="ECO:0000256" key="6">
    <source>
        <dbReference type="SAM" id="SignalP"/>
    </source>
</evidence>
<evidence type="ECO:0000256" key="4">
    <source>
        <dbReference type="ARBA" id="ARBA00023136"/>
    </source>
</evidence>
<gene>
    <name evidence="8" type="ORF">ADEAN_001017800</name>
</gene>
<evidence type="ECO:0000256" key="2">
    <source>
        <dbReference type="ARBA" id="ARBA00022692"/>
    </source>
</evidence>
<proteinExistence type="predicted"/>
<dbReference type="Pfam" id="PF01490">
    <property type="entry name" value="Aa_trans"/>
    <property type="match status" value="1"/>
</dbReference>
<name>A0A7G2CUL3_9TRYP</name>
<evidence type="ECO:0000256" key="3">
    <source>
        <dbReference type="ARBA" id="ARBA00022989"/>
    </source>
</evidence>
<dbReference type="GO" id="GO:0015179">
    <property type="term" value="F:L-amino acid transmembrane transporter activity"/>
    <property type="evidence" value="ECO:0007669"/>
    <property type="project" value="TreeGrafter"/>
</dbReference>
<reference evidence="8 9" key="1">
    <citation type="submission" date="2020-08" db="EMBL/GenBank/DDBJ databases">
        <authorList>
            <person name="Newling K."/>
            <person name="Davey J."/>
            <person name="Forrester S."/>
        </authorList>
    </citation>
    <scope>NUCLEOTIDE SEQUENCE [LARGE SCALE GENOMIC DNA]</scope>
    <source>
        <strain evidence="9">Crithidia deanei Carvalho (ATCC PRA-265)</strain>
    </source>
</reference>
<feature type="transmembrane region" description="Helical" evidence="5">
    <location>
        <begin position="245"/>
        <end position="266"/>
    </location>
</feature>
<evidence type="ECO:0000256" key="5">
    <source>
        <dbReference type="SAM" id="Phobius"/>
    </source>
</evidence>
<keyword evidence="3 5" id="KW-1133">Transmembrane helix</keyword>
<feature type="transmembrane region" description="Helical" evidence="5">
    <location>
        <begin position="309"/>
        <end position="328"/>
    </location>
</feature>
<evidence type="ECO:0000256" key="1">
    <source>
        <dbReference type="ARBA" id="ARBA00004141"/>
    </source>
</evidence>
<dbReference type="VEuPathDB" id="TriTrypDB:ADEAN_001017800"/>
<evidence type="ECO:0000313" key="9">
    <source>
        <dbReference type="Proteomes" id="UP000515908"/>
    </source>
</evidence>
<feature type="transmembrane region" description="Helical" evidence="5">
    <location>
        <begin position="69"/>
        <end position="91"/>
    </location>
</feature>
<keyword evidence="2 5" id="KW-0812">Transmembrane</keyword>
<feature type="transmembrane region" description="Helical" evidence="5">
    <location>
        <begin position="187"/>
        <end position="207"/>
    </location>
</feature>
<keyword evidence="9" id="KW-1185">Reference proteome</keyword>
<organism evidence="8 9">
    <name type="scientific">Angomonas deanei</name>
    <dbReference type="NCBI Taxonomy" id="59799"/>
    <lineage>
        <taxon>Eukaryota</taxon>
        <taxon>Discoba</taxon>
        <taxon>Euglenozoa</taxon>
        <taxon>Kinetoplastea</taxon>
        <taxon>Metakinetoplastina</taxon>
        <taxon>Trypanosomatida</taxon>
        <taxon>Trypanosomatidae</taxon>
        <taxon>Strigomonadinae</taxon>
        <taxon>Angomonas</taxon>
    </lineage>
</organism>
<dbReference type="EMBL" id="LR877171">
    <property type="protein sequence ID" value="CAD2222634.1"/>
    <property type="molecule type" value="Genomic_DNA"/>
</dbReference>
<evidence type="ECO:0000313" key="8">
    <source>
        <dbReference type="EMBL" id="CAD2222634.1"/>
    </source>
</evidence>
<feature type="transmembrane region" description="Helical" evidence="5">
    <location>
        <begin position="219"/>
        <end position="239"/>
    </location>
</feature>
<feature type="transmembrane region" description="Helical" evidence="5">
    <location>
        <begin position="145"/>
        <end position="167"/>
    </location>
</feature>
<dbReference type="OrthoDB" id="276116at2759"/>
<feature type="chain" id="PRO_5028905066" evidence="6">
    <location>
        <begin position="20"/>
        <end position="337"/>
    </location>
</feature>
<evidence type="ECO:0000259" key="7">
    <source>
        <dbReference type="Pfam" id="PF01490"/>
    </source>
</evidence>
<sequence>MGWFLFAALVLTQFGFCLMFSQLLSASMDDMFRFADGKSHYLWVSLVLIICFPMTIFSDNLSLLGIGSLIATVCVIYALISCFISSCMKIHSNGGPHPTCNNHGENIPVGYFNTLANNMMVLEGIAVVLPVHAACTQKRLVPHMITIVLTCIITWYLLFGLTGYLAYGLTLKESLVNAMAEDAWGKSIRWLFIFNVLLSYPLQFMSAQQLIDAIFKCKPRSLVGLGIRLFINLVIWALAMSMPASAVNIVVAFIGAIPSCCMVMIIPGMLTLQIDYAVAHPDESRSSGHYWKMMVTGNGKFFTFKRLRAIVYIIIALLIMVIGTYAIVYDNWVKPSS</sequence>